<feature type="transmembrane region" description="Helical" evidence="1">
    <location>
        <begin position="527"/>
        <end position="547"/>
    </location>
</feature>
<feature type="transmembrane region" description="Helical" evidence="1">
    <location>
        <begin position="185"/>
        <end position="204"/>
    </location>
</feature>
<feature type="transmembrane region" description="Helical" evidence="1">
    <location>
        <begin position="45"/>
        <end position="63"/>
    </location>
</feature>
<feature type="transmembrane region" description="Helical" evidence="1">
    <location>
        <begin position="460"/>
        <end position="480"/>
    </location>
</feature>
<name>A0A4Y8KPI2_9MICO</name>
<sequence>MMSTVTPSVRERSGEAGAHASRRGRISDVYAGFGMMLRFLLQRNWLRMLIWVIALVGMIALVVQSQRVAFPTQADRDAYAGIANTPAVAALTGLPYAASTLGGILNIKLWMTVAVALAFAVIFFVARNGRAEEESGRTELLRAGALGSHAYSMANWTAASVFSGVVGVTCAIAAIGQGLPVDGALVMGASFTGVGLVFVGVAAVTGQLAQTSRGANGLAASVLAAAYIIRAAADLQADGEMTSPLSWLSPIGWGQQMRSYAENYWAPFAVSAGFALILVAIALALERRRDLGAGILPDRRGPRTAGALLRTPVGLTVRLQRASLIGWTVGLLVGSVFFGTVATAMANILSSDNPIAQVFRGGQEDILDGMLGLLVIMNVLLIVAFALQSSDTIRTEERTGRAELAWSRSISRVRWALSRLVVPAVASLLLLAVSGFALGASYGSSIDDPQQGGRFAAASLAYWPSVLLMIAFALFCAAWFPRAANAVMWGSYGVVAVVSMFGDIFSLPDWVVDNTPFTAIPLVGQDFSALPIIVITVLAVAIGALGFRRLRERDMTSD</sequence>
<dbReference type="Proteomes" id="UP000298218">
    <property type="component" value="Unassembled WGS sequence"/>
</dbReference>
<feature type="transmembrane region" description="Helical" evidence="1">
    <location>
        <begin position="264"/>
        <end position="285"/>
    </location>
</feature>
<proteinExistence type="predicted"/>
<feature type="transmembrane region" description="Helical" evidence="1">
    <location>
        <begin position="487"/>
        <end position="507"/>
    </location>
</feature>
<feature type="transmembrane region" description="Helical" evidence="1">
    <location>
        <begin position="369"/>
        <end position="387"/>
    </location>
</feature>
<feature type="transmembrane region" description="Helical" evidence="1">
    <location>
        <begin position="109"/>
        <end position="126"/>
    </location>
</feature>
<gene>
    <name evidence="2" type="ORF">E3T53_06825</name>
</gene>
<dbReference type="AlphaFoldDB" id="A0A4Y8KPI2"/>
<keyword evidence="1" id="KW-0472">Membrane</keyword>
<feature type="transmembrane region" description="Helical" evidence="1">
    <location>
        <begin position="156"/>
        <end position="179"/>
    </location>
</feature>
<organism evidence="2 3">
    <name type="scientific">Cryobacterium psychrophilum</name>
    <dbReference type="NCBI Taxonomy" id="41988"/>
    <lineage>
        <taxon>Bacteria</taxon>
        <taxon>Bacillati</taxon>
        <taxon>Actinomycetota</taxon>
        <taxon>Actinomycetes</taxon>
        <taxon>Micrococcales</taxon>
        <taxon>Microbacteriaceae</taxon>
        <taxon>Cryobacterium</taxon>
    </lineage>
</organism>
<feature type="transmembrane region" description="Helical" evidence="1">
    <location>
        <begin position="324"/>
        <end position="349"/>
    </location>
</feature>
<accession>A0A4Y8KPI2</accession>
<keyword evidence="3" id="KW-1185">Reference proteome</keyword>
<dbReference type="EMBL" id="SOHQ01000021">
    <property type="protein sequence ID" value="TFD79723.1"/>
    <property type="molecule type" value="Genomic_DNA"/>
</dbReference>
<evidence type="ECO:0000313" key="3">
    <source>
        <dbReference type="Proteomes" id="UP000298218"/>
    </source>
</evidence>
<feature type="transmembrane region" description="Helical" evidence="1">
    <location>
        <begin position="420"/>
        <end position="440"/>
    </location>
</feature>
<evidence type="ECO:0000313" key="2">
    <source>
        <dbReference type="EMBL" id="TFD79723.1"/>
    </source>
</evidence>
<keyword evidence="1" id="KW-1133">Transmembrane helix</keyword>
<reference evidence="2 3" key="1">
    <citation type="submission" date="2019-03" db="EMBL/GenBank/DDBJ databases">
        <title>Genomics of glacier-inhabiting Cryobacterium strains.</title>
        <authorList>
            <person name="Liu Q."/>
            <person name="Xin Y.-H."/>
        </authorList>
    </citation>
    <scope>NUCLEOTIDE SEQUENCE [LARGE SCALE GENOMIC DNA]</scope>
    <source>
        <strain evidence="2 3">CGMCC 1.4292</strain>
    </source>
</reference>
<comment type="caution">
    <text evidence="2">The sequence shown here is derived from an EMBL/GenBank/DDBJ whole genome shotgun (WGS) entry which is preliminary data.</text>
</comment>
<evidence type="ECO:0000256" key="1">
    <source>
        <dbReference type="SAM" id="Phobius"/>
    </source>
</evidence>
<dbReference type="OrthoDB" id="2014935at2"/>
<protein>
    <submittedName>
        <fullName evidence="2">ABC transporter permease</fullName>
    </submittedName>
</protein>
<keyword evidence="1" id="KW-0812">Transmembrane</keyword>
<dbReference type="RefSeq" id="WP_134172063.1">
    <property type="nucleotide sequence ID" value="NZ_SODI01000001.1"/>
</dbReference>